<dbReference type="KEGG" id="nah:F5544_38515"/>
<dbReference type="Pfam" id="PF00144">
    <property type="entry name" value="Beta-lactamase"/>
    <property type="match status" value="1"/>
</dbReference>
<dbReference type="SUPFAM" id="SSF56601">
    <property type="entry name" value="beta-lactamase/transpeptidase-like"/>
    <property type="match status" value="1"/>
</dbReference>
<gene>
    <name evidence="2" type="ORF">F5544_38515</name>
</gene>
<feature type="domain" description="Beta-lactamase-related" evidence="1">
    <location>
        <begin position="143"/>
        <end position="467"/>
    </location>
</feature>
<sequence length="505" mass="53520">MSITLSNQDKSILRTAAYGAVSLMAAATGAPQKTAANAVLALTSATGLVGHVLAARTKDIELTGKTVAELADRVLPALAAAMKLLGEQAPAEADNFRSTILFATEAAQAHPDRASTGAEMARKITAALDAGTALTNTADRPELRKAIEEIVDSGFVGVSLRVRDERGEWVGSAGAAELGGTAKPPIDGHVRIASNTKTFTAALVLGLVGEGRIGLDTPAVDYLPEFELDERITVRMLLRHTSGIFNFTGELYENGTIVAGIPAPGTPWGEQWVDDRFHTYRPQELVELALSKPLRFEPGTGWSYSNTNYALARLLIEKVTGRSFAEEMRRLIVEPLGLSGTVVPDGPEIPEPHAHAYYRYEAAGEQKTVDITRHDPSWNPGGGDMISTTEDLATFISALLSGKLLSAELLDEMCTPHPTGIPTMDYGLGVFIRDLGPDGGIVITHNGGHAGYATLMYATPDGTKTMTAALTCVDDSAMAAAVPFQNAQQRLLAEVFGTGQADPAR</sequence>
<dbReference type="InterPro" id="IPR012338">
    <property type="entry name" value="Beta-lactam/transpept-like"/>
</dbReference>
<accession>A0A6G9YQE7</accession>
<dbReference type="RefSeq" id="WP_238846884.1">
    <property type="nucleotide sequence ID" value="NZ_CP046172.1"/>
</dbReference>
<keyword evidence="2" id="KW-0378">Hydrolase</keyword>
<dbReference type="GO" id="GO:0016787">
    <property type="term" value="F:hydrolase activity"/>
    <property type="evidence" value="ECO:0007669"/>
    <property type="project" value="UniProtKB-KW"/>
</dbReference>
<organism evidence="2 3">
    <name type="scientific">Nocardia arthritidis</name>
    <dbReference type="NCBI Taxonomy" id="228602"/>
    <lineage>
        <taxon>Bacteria</taxon>
        <taxon>Bacillati</taxon>
        <taxon>Actinomycetota</taxon>
        <taxon>Actinomycetes</taxon>
        <taxon>Mycobacteriales</taxon>
        <taxon>Nocardiaceae</taxon>
        <taxon>Nocardia</taxon>
    </lineage>
</organism>
<evidence type="ECO:0000313" key="3">
    <source>
        <dbReference type="Proteomes" id="UP000503540"/>
    </source>
</evidence>
<dbReference type="EMBL" id="CP046172">
    <property type="protein sequence ID" value="QIS15525.1"/>
    <property type="molecule type" value="Genomic_DNA"/>
</dbReference>
<evidence type="ECO:0000313" key="2">
    <source>
        <dbReference type="EMBL" id="QIS15525.1"/>
    </source>
</evidence>
<protein>
    <submittedName>
        <fullName evidence="2">Serine hydrolase</fullName>
    </submittedName>
</protein>
<dbReference type="AlphaFoldDB" id="A0A6G9YQE7"/>
<keyword evidence="3" id="KW-1185">Reference proteome</keyword>
<evidence type="ECO:0000259" key="1">
    <source>
        <dbReference type="Pfam" id="PF00144"/>
    </source>
</evidence>
<name>A0A6G9YQE7_9NOCA</name>
<dbReference type="PANTHER" id="PTHR46825">
    <property type="entry name" value="D-ALANYL-D-ALANINE-CARBOXYPEPTIDASE/ENDOPEPTIDASE AMPH"/>
    <property type="match status" value="1"/>
</dbReference>
<dbReference type="InterPro" id="IPR001466">
    <property type="entry name" value="Beta-lactam-related"/>
</dbReference>
<dbReference type="Gene3D" id="3.40.710.10">
    <property type="entry name" value="DD-peptidase/beta-lactamase superfamily"/>
    <property type="match status" value="1"/>
</dbReference>
<proteinExistence type="predicted"/>
<dbReference type="InterPro" id="IPR050491">
    <property type="entry name" value="AmpC-like"/>
</dbReference>
<dbReference type="PANTHER" id="PTHR46825:SF7">
    <property type="entry name" value="D-ALANYL-D-ALANINE CARBOXYPEPTIDASE"/>
    <property type="match status" value="1"/>
</dbReference>
<reference evidence="2 3" key="1">
    <citation type="journal article" date="2019" name="ACS Chem. Biol.">
        <title>Identification and Mobilization of a Cryptic Antibiotic Biosynthesis Gene Locus from a Human-Pathogenic Nocardia Isolate.</title>
        <authorList>
            <person name="Herisse M."/>
            <person name="Ishida K."/>
            <person name="Porter J.L."/>
            <person name="Howden B."/>
            <person name="Hertweck C."/>
            <person name="Stinear T.P."/>
            <person name="Pidot S.J."/>
        </authorList>
    </citation>
    <scope>NUCLEOTIDE SEQUENCE [LARGE SCALE GENOMIC DNA]</scope>
    <source>
        <strain evidence="2 3">AUSMDU00012717</strain>
    </source>
</reference>
<dbReference type="Proteomes" id="UP000503540">
    <property type="component" value="Chromosome"/>
</dbReference>